<comment type="similarity">
    <text evidence="2">Belongs to the TAF12 family.</text>
</comment>
<dbReference type="PANTHER" id="PTHR12264:SF26">
    <property type="entry name" value="TRANSCRIPTION INITIATION FACTOR TFIID SUBUNIT 12B"/>
    <property type="match status" value="1"/>
</dbReference>
<proteinExistence type="inferred from homology"/>
<evidence type="ECO:0000313" key="9">
    <source>
        <dbReference type="Proteomes" id="UP001419268"/>
    </source>
</evidence>
<feature type="region of interest" description="Disordered" evidence="6">
    <location>
        <begin position="575"/>
        <end position="594"/>
    </location>
</feature>
<name>A0AAP0KUC7_9MAGN</name>
<accession>A0AAP0KUC7</accession>
<dbReference type="GO" id="GO:0000124">
    <property type="term" value="C:SAGA complex"/>
    <property type="evidence" value="ECO:0007669"/>
    <property type="project" value="InterPro"/>
</dbReference>
<keyword evidence="9" id="KW-1185">Reference proteome</keyword>
<feature type="compositionally biased region" description="Low complexity" evidence="6">
    <location>
        <begin position="357"/>
        <end position="377"/>
    </location>
</feature>
<dbReference type="CDD" id="cd07981">
    <property type="entry name" value="HFD_TAF12"/>
    <property type="match status" value="1"/>
</dbReference>
<dbReference type="EMBL" id="JBBNAG010000002">
    <property type="protein sequence ID" value="KAK9158877.1"/>
    <property type="molecule type" value="Genomic_DNA"/>
</dbReference>
<feature type="compositionally biased region" description="Low complexity" evidence="6">
    <location>
        <begin position="324"/>
        <end position="345"/>
    </location>
</feature>
<feature type="compositionally biased region" description="Polar residues" evidence="6">
    <location>
        <begin position="300"/>
        <end position="316"/>
    </location>
</feature>
<organism evidence="8 9">
    <name type="scientific">Stephania cephalantha</name>
    <dbReference type="NCBI Taxonomy" id="152367"/>
    <lineage>
        <taxon>Eukaryota</taxon>
        <taxon>Viridiplantae</taxon>
        <taxon>Streptophyta</taxon>
        <taxon>Embryophyta</taxon>
        <taxon>Tracheophyta</taxon>
        <taxon>Spermatophyta</taxon>
        <taxon>Magnoliopsida</taxon>
        <taxon>Ranunculales</taxon>
        <taxon>Menispermaceae</taxon>
        <taxon>Menispermoideae</taxon>
        <taxon>Cissampelideae</taxon>
        <taxon>Stephania</taxon>
    </lineage>
</organism>
<evidence type="ECO:0000256" key="5">
    <source>
        <dbReference type="ARBA" id="ARBA00023242"/>
    </source>
</evidence>
<dbReference type="GO" id="GO:0051123">
    <property type="term" value="P:RNA polymerase II preinitiation complex assembly"/>
    <property type="evidence" value="ECO:0007669"/>
    <property type="project" value="TreeGrafter"/>
</dbReference>
<comment type="caution">
    <text evidence="8">The sequence shown here is derived from an EMBL/GenBank/DDBJ whole genome shotgun (WGS) entry which is preliminary data.</text>
</comment>
<feature type="compositionally biased region" description="Polar residues" evidence="6">
    <location>
        <begin position="427"/>
        <end position="443"/>
    </location>
</feature>
<sequence>MADNSNSSPKPIQSSNAVDSITQNSNPSLQSPTSISNASTPPSMEIPQISSPQLPLGQTASSVSSVGAQNALIQSQQQQQQQQQMINQAVGQRQLQSQQMQQQLHLQQQQQQQQQNMMSQKSFQIQPNLQRSPSMSRLNQMPQQQQAYGLAANSMMQQAGMYGQMSFGGSQLQQQQQQQQQQMAAGGLSRSALMGQAAAHLPMIAGQNAEFNLQSQLLGPAQRQKAAALVQGSQFHQGNNPGQTLHGMQALGMMGSLGLSSQLRANGSVPYVQQRINQGQMRQQQLSQQNSLTSQQKLQAQNLTRSPSLASMNSQLPGLAQNGQQTMMQNALSQQQQQQWLRPLQPGMSAPGSPYHLPQQQRQQQAFLQQQPASSPQMHPKSMPLTSQQISQLVQQQPQLVGQQTQLHQLQQQHQHSQQPAMQLQHVQQQSPRMPGTTVQKSISLTGSQPGTPSGTTITGGSLSHCAEASNQLLGKRKIQDLVSQVDPRGKLDPELEDLLLEIADDFIDSVTTFACSLAKHRKSSTLESKDVLLHLEKNWHLSIPGFTSDEQKYQKKALFSDRQKKRLEMVRSLLGSSHSDINPGNSKDSMRQGITNSVGINHQMRLQSSEQLVSQQVGSSMMQQVPQY</sequence>
<feature type="compositionally biased region" description="Low complexity" evidence="6">
    <location>
        <begin position="405"/>
        <end position="426"/>
    </location>
</feature>
<feature type="domain" description="Transcription initiation factor TFIID subunit 12" evidence="7">
    <location>
        <begin position="475"/>
        <end position="542"/>
    </location>
</feature>
<dbReference type="GO" id="GO:0005669">
    <property type="term" value="C:transcription factor TFIID complex"/>
    <property type="evidence" value="ECO:0007669"/>
    <property type="project" value="InterPro"/>
</dbReference>
<dbReference type="InterPro" id="IPR003228">
    <property type="entry name" value="TFIID_TAF12_dom"/>
</dbReference>
<dbReference type="GO" id="GO:0003677">
    <property type="term" value="F:DNA binding"/>
    <property type="evidence" value="ECO:0007669"/>
    <property type="project" value="TreeGrafter"/>
</dbReference>
<evidence type="ECO:0000256" key="4">
    <source>
        <dbReference type="ARBA" id="ARBA00023163"/>
    </source>
</evidence>
<feature type="region of interest" description="Disordered" evidence="6">
    <location>
        <begin position="405"/>
        <end position="460"/>
    </location>
</feature>
<feature type="region of interest" description="Disordered" evidence="6">
    <location>
        <begin position="280"/>
        <end position="391"/>
    </location>
</feature>
<gene>
    <name evidence="8" type="ORF">Scep_005451</name>
</gene>
<keyword evidence="3" id="KW-0805">Transcription regulation</keyword>
<evidence type="ECO:0000313" key="8">
    <source>
        <dbReference type="EMBL" id="KAK9158877.1"/>
    </source>
</evidence>
<reference evidence="8 9" key="1">
    <citation type="submission" date="2024-01" db="EMBL/GenBank/DDBJ databases">
        <title>Genome assemblies of Stephania.</title>
        <authorList>
            <person name="Yang L."/>
        </authorList>
    </citation>
    <scope>NUCLEOTIDE SEQUENCE [LARGE SCALE GENOMIC DNA]</scope>
    <source>
        <strain evidence="8">JXDWG</strain>
        <tissue evidence="8">Leaf</tissue>
    </source>
</reference>
<keyword evidence="4" id="KW-0804">Transcription</keyword>
<dbReference type="InterPro" id="IPR009072">
    <property type="entry name" value="Histone-fold"/>
</dbReference>
<evidence type="ECO:0000256" key="6">
    <source>
        <dbReference type="SAM" id="MobiDB-lite"/>
    </source>
</evidence>
<evidence type="ECO:0000256" key="1">
    <source>
        <dbReference type="ARBA" id="ARBA00004123"/>
    </source>
</evidence>
<feature type="compositionally biased region" description="Low complexity" evidence="6">
    <location>
        <begin position="280"/>
        <end position="299"/>
    </location>
</feature>
<dbReference type="FunFam" id="1.10.20.10:FF:000011">
    <property type="entry name" value="Transcription initiation factor TFIID subunit 12"/>
    <property type="match status" value="1"/>
</dbReference>
<dbReference type="GO" id="GO:0046982">
    <property type="term" value="F:protein heterodimerization activity"/>
    <property type="evidence" value="ECO:0007669"/>
    <property type="project" value="InterPro"/>
</dbReference>
<feature type="region of interest" description="Disordered" evidence="6">
    <location>
        <begin position="1"/>
        <end position="62"/>
    </location>
</feature>
<evidence type="ECO:0000256" key="2">
    <source>
        <dbReference type="ARBA" id="ARBA00007530"/>
    </source>
</evidence>
<comment type="subcellular location">
    <subcellularLocation>
        <location evidence="1">Nucleus</location>
    </subcellularLocation>
</comment>
<feature type="compositionally biased region" description="Low complexity" evidence="6">
    <location>
        <begin position="444"/>
        <end position="460"/>
    </location>
</feature>
<dbReference type="PANTHER" id="PTHR12264">
    <property type="entry name" value="TRANSCRIPTION INITIATION FACTOR TFIID SUBUNIT 12"/>
    <property type="match status" value="1"/>
</dbReference>
<dbReference type="Pfam" id="PF03847">
    <property type="entry name" value="TFIID_20kDa"/>
    <property type="match status" value="1"/>
</dbReference>
<dbReference type="GO" id="GO:0017025">
    <property type="term" value="F:TBP-class protein binding"/>
    <property type="evidence" value="ECO:0007669"/>
    <property type="project" value="TreeGrafter"/>
</dbReference>
<dbReference type="InterPro" id="IPR037794">
    <property type="entry name" value="TAF12"/>
</dbReference>
<protein>
    <recommendedName>
        <fullName evidence="7">Transcription initiation factor TFIID subunit 12 domain-containing protein</fullName>
    </recommendedName>
</protein>
<dbReference type="AlphaFoldDB" id="A0AAP0KUC7"/>
<dbReference type="Gene3D" id="1.10.20.10">
    <property type="entry name" value="Histone, subunit A"/>
    <property type="match status" value="1"/>
</dbReference>
<keyword evidence="5" id="KW-0539">Nucleus</keyword>
<evidence type="ECO:0000256" key="3">
    <source>
        <dbReference type="ARBA" id="ARBA00023015"/>
    </source>
</evidence>
<dbReference type="SUPFAM" id="SSF47113">
    <property type="entry name" value="Histone-fold"/>
    <property type="match status" value="1"/>
</dbReference>
<evidence type="ECO:0000259" key="7">
    <source>
        <dbReference type="Pfam" id="PF03847"/>
    </source>
</evidence>
<dbReference type="Proteomes" id="UP001419268">
    <property type="component" value="Unassembled WGS sequence"/>
</dbReference>